<evidence type="ECO:0000313" key="8">
    <source>
        <dbReference type="EMBL" id="TVM35656.1"/>
    </source>
</evidence>
<feature type="compositionally biased region" description="Gly residues" evidence="6">
    <location>
        <begin position="118"/>
        <end position="127"/>
    </location>
</feature>
<keyword evidence="1" id="KW-0409">Iron storage</keyword>
<dbReference type="EMBL" id="QMIF01000002">
    <property type="protein sequence ID" value="TVM35656.1"/>
    <property type="molecule type" value="Genomic_DNA"/>
</dbReference>
<gene>
    <name evidence="8" type="ORF">DQK91_03035</name>
    <name evidence="7" type="ORF">E8L03_15615</name>
</gene>
<dbReference type="Gene3D" id="6.10.140.1960">
    <property type="match status" value="1"/>
</dbReference>
<keyword evidence="10" id="KW-1185">Reference proteome</keyword>
<evidence type="ECO:0000313" key="9">
    <source>
        <dbReference type="Proteomes" id="UP000434052"/>
    </source>
</evidence>
<dbReference type="InterPro" id="IPR054581">
    <property type="entry name" value="EncFtn-like"/>
</dbReference>
<dbReference type="GO" id="GO:0140737">
    <property type="term" value="C:encapsulin nanocompartment"/>
    <property type="evidence" value="ECO:0007669"/>
    <property type="project" value="UniProtKB-SubCell"/>
</dbReference>
<evidence type="ECO:0000313" key="7">
    <source>
        <dbReference type="EMBL" id="QJT10268.1"/>
    </source>
</evidence>
<dbReference type="InterPro" id="IPR030907">
    <property type="entry name" value="Ferrit_encaps"/>
</dbReference>
<accession>A0A6P1ZJD0</accession>
<keyword evidence="5" id="KW-1284">Encapsulin nanocompartment</keyword>
<evidence type="ECO:0000256" key="1">
    <source>
        <dbReference type="ARBA" id="ARBA00022434"/>
    </source>
</evidence>
<dbReference type="GO" id="GO:0006879">
    <property type="term" value="P:intracellular iron ion homeostasis"/>
    <property type="evidence" value="ECO:0007669"/>
    <property type="project" value="UniProtKB-KW"/>
</dbReference>
<proteinExistence type="predicted"/>
<dbReference type="Proteomes" id="UP000503251">
    <property type="component" value="Chromosome"/>
</dbReference>
<dbReference type="AlphaFoldDB" id="A0A6P1ZJD0"/>
<keyword evidence="3" id="KW-0408">Iron</keyword>
<evidence type="ECO:0000256" key="6">
    <source>
        <dbReference type="SAM" id="MobiDB-lite"/>
    </source>
</evidence>
<dbReference type="Pfam" id="PF22277">
    <property type="entry name" value="EncFtn-like"/>
    <property type="match status" value="1"/>
</dbReference>
<organism evidence="8 9">
    <name type="scientific">Oceanidesulfovibrio marinus</name>
    <dbReference type="NCBI Taxonomy" id="370038"/>
    <lineage>
        <taxon>Bacteria</taxon>
        <taxon>Pseudomonadati</taxon>
        <taxon>Thermodesulfobacteriota</taxon>
        <taxon>Desulfovibrionia</taxon>
        <taxon>Desulfovibrionales</taxon>
        <taxon>Desulfovibrionaceae</taxon>
        <taxon>Oceanidesulfovibrio</taxon>
    </lineage>
</organism>
<evidence type="ECO:0000256" key="5">
    <source>
        <dbReference type="ARBA" id="ARBA00033787"/>
    </source>
</evidence>
<sequence length="127" mass="14410">MMDYHEPVEELQQQDRNFVRALSSLKEEVEAIDWYHQRVATCQDPQLKAIMAHNRDEEIEHACMTLEWLRRNMPGWDEELRTYLFTSGDITGLEEAGGEGEAQAEGAPEPSGTPGPQNGLGLGRLKR</sequence>
<feature type="compositionally biased region" description="Low complexity" evidence="6">
    <location>
        <begin position="101"/>
        <end position="110"/>
    </location>
</feature>
<dbReference type="GO" id="GO:0046872">
    <property type="term" value="F:metal ion binding"/>
    <property type="evidence" value="ECO:0007669"/>
    <property type="project" value="UniProtKB-KW"/>
</dbReference>
<dbReference type="SUPFAM" id="SSF47240">
    <property type="entry name" value="Ferritin-like"/>
    <property type="match status" value="1"/>
</dbReference>
<dbReference type="InterPro" id="IPR009078">
    <property type="entry name" value="Ferritin-like_SF"/>
</dbReference>
<evidence type="ECO:0000313" key="10">
    <source>
        <dbReference type="Proteomes" id="UP000503251"/>
    </source>
</evidence>
<dbReference type="GO" id="GO:0004322">
    <property type="term" value="F:ferroxidase activity"/>
    <property type="evidence" value="ECO:0007669"/>
    <property type="project" value="InterPro"/>
</dbReference>
<dbReference type="EMBL" id="CP039543">
    <property type="protein sequence ID" value="QJT10268.1"/>
    <property type="molecule type" value="Genomic_DNA"/>
</dbReference>
<name>A0A6P1ZJD0_9BACT</name>
<reference evidence="7 10" key="2">
    <citation type="submission" date="2019-04" db="EMBL/GenBank/DDBJ databases">
        <title>Isolation and culture of sulfate reducing bacteria from the cold seep of the South China Sea.</title>
        <authorList>
            <person name="Sun C."/>
            <person name="Liu R."/>
        </authorList>
    </citation>
    <scope>NUCLEOTIDE SEQUENCE [LARGE SCALE GENOMIC DNA]</scope>
    <source>
        <strain evidence="7 10">CS1</strain>
    </source>
</reference>
<keyword evidence="2" id="KW-0479">Metal-binding</keyword>
<dbReference type="Proteomes" id="UP000434052">
    <property type="component" value="Unassembled WGS sequence"/>
</dbReference>
<comment type="subcellular location">
    <subcellularLocation>
        <location evidence="4">Encapsulin nanocompartment</location>
    </subcellularLocation>
</comment>
<dbReference type="NCBIfam" id="TIGR04535">
    <property type="entry name" value="ferrit_encaps"/>
    <property type="match status" value="1"/>
</dbReference>
<reference evidence="8 9" key="1">
    <citation type="submission" date="2018-06" db="EMBL/GenBank/DDBJ databases">
        <title>Complete genome of Desulfovibrio marinus P48SEP.</title>
        <authorList>
            <person name="Crispim J.S."/>
            <person name="Vidigal P.M.P."/>
            <person name="Silva L.C.F."/>
            <person name="Araujo L.C."/>
            <person name="Laguardia C.N."/>
            <person name="Dias R.S."/>
            <person name="Sousa M.P."/>
            <person name="Paula S.O."/>
            <person name="Silva C."/>
        </authorList>
    </citation>
    <scope>NUCLEOTIDE SEQUENCE [LARGE SCALE GENOMIC DNA]</scope>
    <source>
        <strain evidence="8 9">P48SEP</strain>
    </source>
</reference>
<evidence type="ECO:0000256" key="2">
    <source>
        <dbReference type="ARBA" id="ARBA00022723"/>
    </source>
</evidence>
<feature type="region of interest" description="Disordered" evidence="6">
    <location>
        <begin position="91"/>
        <end position="127"/>
    </location>
</feature>
<evidence type="ECO:0000256" key="3">
    <source>
        <dbReference type="ARBA" id="ARBA00023004"/>
    </source>
</evidence>
<protein>
    <submittedName>
        <fullName evidence="8">Ferritin</fullName>
    </submittedName>
</protein>
<evidence type="ECO:0000256" key="4">
    <source>
        <dbReference type="ARBA" id="ARBA00033738"/>
    </source>
</evidence>
<dbReference type="OrthoDB" id="9796238at2"/>